<dbReference type="Pfam" id="PF06541">
    <property type="entry name" value="ABC_trans_CmpB"/>
    <property type="match status" value="1"/>
</dbReference>
<feature type="transmembrane region" description="Helical" evidence="1">
    <location>
        <begin position="59"/>
        <end position="79"/>
    </location>
</feature>
<protein>
    <submittedName>
        <fullName evidence="2">ABC transporter permease</fullName>
    </submittedName>
</protein>
<reference evidence="2 3" key="1">
    <citation type="submission" date="2024-11" db="EMBL/GenBank/DDBJ databases">
        <authorList>
            <person name="Heng Y.C."/>
            <person name="Lim A.C.H."/>
            <person name="Lee J.K.Y."/>
            <person name="Kittelmann S."/>
        </authorList>
    </citation>
    <scope>NUCLEOTIDE SEQUENCE [LARGE SCALE GENOMIC DNA]</scope>
    <source>
        <strain evidence="2 3">WILCCON 0185</strain>
    </source>
</reference>
<dbReference type="InterPro" id="IPR010540">
    <property type="entry name" value="CmpB_TMEM229"/>
</dbReference>
<dbReference type="Proteomes" id="UP001623591">
    <property type="component" value="Unassembled WGS sequence"/>
</dbReference>
<gene>
    <name evidence="2" type="ORF">ACJDUG_05200</name>
</gene>
<feature type="transmembrane region" description="Helical" evidence="1">
    <location>
        <begin position="28"/>
        <end position="47"/>
    </location>
</feature>
<evidence type="ECO:0000313" key="2">
    <source>
        <dbReference type="EMBL" id="MFL0246378.1"/>
    </source>
</evidence>
<accession>A0ABW8T1K9</accession>
<proteinExistence type="predicted"/>
<organism evidence="2 3">
    <name type="scientific">Candidatus Clostridium stratigraminis</name>
    <dbReference type="NCBI Taxonomy" id="3381661"/>
    <lineage>
        <taxon>Bacteria</taxon>
        <taxon>Bacillati</taxon>
        <taxon>Bacillota</taxon>
        <taxon>Clostridia</taxon>
        <taxon>Eubacteriales</taxon>
        <taxon>Clostridiaceae</taxon>
        <taxon>Clostridium</taxon>
    </lineage>
</organism>
<keyword evidence="3" id="KW-1185">Reference proteome</keyword>
<name>A0ABW8T1K9_9CLOT</name>
<dbReference type="RefSeq" id="WP_406768848.1">
    <property type="nucleotide sequence ID" value="NZ_JBJHZZ010000002.1"/>
</dbReference>
<dbReference type="EMBL" id="JBJHZZ010000002">
    <property type="protein sequence ID" value="MFL0246378.1"/>
    <property type="molecule type" value="Genomic_DNA"/>
</dbReference>
<feature type="transmembrane region" description="Helical" evidence="1">
    <location>
        <begin position="95"/>
        <end position="117"/>
    </location>
</feature>
<sequence length="145" mass="17030">MKKLAVLGFIMGMLYFTAEGFWRGWTNISMLFVGGLCAVLIGLLNEFPKRYKFKIWQQCLLGTLIIVSIEFISGFILNICLKLDIWDYSKHYGNIMGQVCITYTILWFIITPAVIWLDDWLRWEIYGDGAHYNLKQVYRDLIKLK</sequence>
<comment type="caution">
    <text evidence="2">The sequence shown here is derived from an EMBL/GenBank/DDBJ whole genome shotgun (WGS) entry which is preliminary data.</text>
</comment>
<keyword evidence="1" id="KW-0472">Membrane</keyword>
<keyword evidence="1" id="KW-0812">Transmembrane</keyword>
<evidence type="ECO:0000256" key="1">
    <source>
        <dbReference type="SAM" id="Phobius"/>
    </source>
</evidence>
<evidence type="ECO:0000313" key="3">
    <source>
        <dbReference type="Proteomes" id="UP001623591"/>
    </source>
</evidence>
<keyword evidence="1" id="KW-1133">Transmembrane helix</keyword>